<gene>
    <name evidence="2" type="ORF">GSOID_T00018476001</name>
</gene>
<dbReference type="Proteomes" id="UP000011014">
    <property type="component" value="Unassembled WGS sequence"/>
</dbReference>
<protein>
    <submittedName>
        <fullName evidence="2">Uncharacterized protein</fullName>
    </submittedName>
</protein>
<sequence length="237" mass="27082">MKVLKSTGAKRKNNLKILSKNEDSPESDDGDSAIVLNEQPSKPEAIIQHSYCCTMPCRRLLTNRAGEHSSIELSNGKSENENIRESELRASIFEDDAVSVSSYGSDFRGEPPVKKQQLEEIRKMKFPRKKGKSYNFTKGQIVVIEANTDSETRAKFLELKDAKKTCRILDAAKNEWYRFEDDYFVIRSTCSYPVVKIKFDCLSEEIRELIKEQTRIGDVNISEFQIMDDLAPEINVP</sequence>
<proteinExistence type="predicted"/>
<accession>E4Y4K2</accession>
<dbReference type="EMBL" id="FN654279">
    <property type="protein sequence ID" value="CBY30600.1"/>
    <property type="molecule type" value="Genomic_DNA"/>
</dbReference>
<evidence type="ECO:0000313" key="2">
    <source>
        <dbReference type="EMBL" id="CBY30600.1"/>
    </source>
</evidence>
<name>E4Y4K2_OIKDI</name>
<evidence type="ECO:0000256" key="1">
    <source>
        <dbReference type="SAM" id="MobiDB-lite"/>
    </source>
</evidence>
<organism evidence="2">
    <name type="scientific">Oikopleura dioica</name>
    <name type="common">Tunicate</name>
    <dbReference type="NCBI Taxonomy" id="34765"/>
    <lineage>
        <taxon>Eukaryota</taxon>
        <taxon>Metazoa</taxon>
        <taxon>Chordata</taxon>
        <taxon>Tunicata</taxon>
        <taxon>Appendicularia</taxon>
        <taxon>Copelata</taxon>
        <taxon>Oikopleuridae</taxon>
        <taxon>Oikopleura</taxon>
    </lineage>
</organism>
<dbReference type="AlphaFoldDB" id="E4Y4K2"/>
<feature type="region of interest" description="Disordered" evidence="1">
    <location>
        <begin position="1"/>
        <end position="33"/>
    </location>
</feature>
<reference evidence="2" key="1">
    <citation type="journal article" date="2010" name="Science">
        <title>Plasticity of animal genome architecture unmasked by rapid evolution of a pelagic tunicate.</title>
        <authorList>
            <person name="Denoeud F."/>
            <person name="Henriet S."/>
            <person name="Mungpakdee S."/>
            <person name="Aury J.M."/>
            <person name="Da Silva C."/>
            <person name="Brinkmann H."/>
            <person name="Mikhaleva J."/>
            <person name="Olsen L.C."/>
            <person name="Jubin C."/>
            <person name="Canestro C."/>
            <person name="Bouquet J.M."/>
            <person name="Danks G."/>
            <person name="Poulain J."/>
            <person name="Campsteijn C."/>
            <person name="Adamski M."/>
            <person name="Cross I."/>
            <person name="Yadetie F."/>
            <person name="Muffato M."/>
            <person name="Louis A."/>
            <person name="Butcher S."/>
            <person name="Tsagkogeorga G."/>
            <person name="Konrad A."/>
            <person name="Singh S."/>
            <person name="Jensen M.F."/>
            <person name="Cong E.H."/>
            <person name="Eikeseth-Otteraa H."/>
            <person name="Noel B."/>
            <person name="Anthouard V."/>
            <person name="Porcel B.M."/>
            <person name="Kachouri-Lafond R."/>
            <person name="Nishino A."/>
            <person name="Ugolini M."/>
            <person name="Chourrout P."/>
            <person name="Nishida H."/>
            <person name="Aasland R."/>
            <person name="Huzurbazar S."/>
            <person name="Westhof E."/>
            <person name="Delsuc F."/>
            <person name="Lehrach H."/>
            <person name="Reinhardt R."/>
            <person name="Weissenbach J."/>
            <person name="Roy S.W."/>
            <person name="Artiguenave F."/>
            <person name="Postlethwait J.H."/>
            <person name="Manak J.R."/>
            <person name="Thompson E.M."/>
            <person name="Jaillon O."/>
            <person name="Du Pasquier L."/>
            <person name="Boudinot P."/>
            <person name="Liberles D.A."/>
            <person name="Volff J.N."/>
            <person name="Philippe H."/>
            <person name="Lenhard B."/>
            <person name="Roest Crollius H."/>
            <person name="Wincker P."/>
            <person name="Chourrout D."/>
        </authorList>
    </citation>
    <scope>NUCLEOTIDE SEQUENCE [LARGE SCALE GENOMIC DNA]</scope>
</reference>